<keyword evidence="4" id="KW-1185">Reference proteome</keyword>
<dbReference type="PROSITE" id="PS51819">
    <property type="entry name" value="VOC"/>
    <property type="match status" value="1"/>
</dbReference>
<evidence type="ECO:0000313" key="4">
    <source>
        <dbReference type="Proteomes" id="UP001361239"/>
    </source>
</evidence>
<dbReference type="SUPFAM" id="SSF54593">
    <property type="entry name" value="Glyoxalase/Bleomycin resistance protein/Dihydroxybiphenyl dioxygenase"/>
    <property type="match status" value="1"/>
</dbReference>
<name>A0ABU8S2C8_9SPHN</name>
<feature type="domain" description="VOC" evidence="2">
    <location>
        <begin position="6"/>
        <end position="144"/>
    </location>
</feature>
<dbReference type="PANTHER" id="PTHR43048:SF3">
    <property type="entry name" value="METHYLMALONYL-COA EPIMERASE, MITOCHONDRIAL"/>
    <property type="match status" value="1"/>
</dbReference>
<dbReference type="EMBL" id="JBBHJZ010000009">
    <property type="protein sequence ID" value="MEJ5979515.1"/>
    <property type="molecule type" value="Genomic_DNA"/>
</dbReference>
<dbReference type="InterPro" id="IPR029068">
    <property type="entry name" value="Glyas_Bleomycin-R_OHBP_Dase"/>
</dbReference>
<dbReference type="Pfam" id="PF00903">
    <property type="entry name" value="Glyoxalase"/>
    <property type="match status" value="1"/>
</dbReference>
<evidence type="ECO:0000256" key="1">
    <source>
        <dbReference type="ARBA" id="ARBA00022723"/>
    </source>
</evidence>
<keyword evidence="1" id="KW-0479">Metal-binding</keyword>
<evidence type="ECO:0000313" key="3">
    <source>
        <dbReference type="EMBL" id="MEJ5979515.1"/>
    </source>
</evidence>
<organism evidence="3 4">
    <name type="scientific">Novosphingobium anseongense</name>
    <dbReference type="NCBI Taxonomy" id="3133436"/>
    <lineage>
        <taxon>Bacteria</taxon>
        <taxon>Pseudomonadati</taxon>
        <taxon>Pseudomonadota</taxon>
        <taxon>Alphaproteobacteria</taxon>
        <taxon>Sphingomonadales</taxon>
        <taxon>Sphingomonadaceae</taxon>
        <taxon>Novosphingobium</taxon>
    </lineage>
</organism>
<sequence>MGLVCDIDHIGISVSDMTRAIAFFRDVLGAQVTEPHLYDDPRIGTVVGLPGLRNVICQASVGGKRFELLQYVAPEGRQADNHRPCDPGHMHVALAVEDIEAFIARMKLHGFEPANPVQRGMGGHGLSAAYCYGFDGLVFELIEYPKAP</sequence>
<protein>
    <submittedName>
        <fullName evidence="3">VOC family protein</fullName>
    </submittedName>
</protein>
<dbReference type="InterPro" id="IPR004360">
    <property type="entry name" value="Glyas_Fos-R_dOase_dom"/>
</dbReference>
<dbReference type="RefSeq" id="WP_339589456.1">
    <property type="nucleotide sequence ID" value="NZ_JBBHJZ010000009.1"/>
</dbReference>
<dbReference type="PANTHER" id="PTHR43048">
    <property type="entry name" value="METHYLMALONYL-COA EPIMERASE"/>
    <property type="match status" value="1"/>
</dbReference>
<accession>A0ABU8S2C8</accession>
<dbReference type="InterPro" id="IPR037523">
    <property type="entry name" value="VOC_core"/>
</dbReference>
<dbReference type="Gene3D" id="3.10.180.10">
    <property type="entry name" value="2,3-Dihydroxybiphenyl 1,2-Dioxygenase, domain 1"/>
    <property type="match status" value="1"/>
</dbReference>
<reference evidence="3 4" key="1">
    <citation type="submission" date="2024-03" db="EMBL/GenBank/DDBJ databases">
        <authorList>
            <person name="Jo J.-H."/>
        </authorList>
    </citation>
    <scope>NUCLEOTIDE SEQUENCE [LARGE SCALE GENOMIC DNA]</scope>
    <source>
        <strain evidence="3 4">PS1R-30</strain>
    </source>
</reference>
<evidence type="ECO:0000259" key="2">
    <source>
        <dbReference type="PROSITE" id="PS51819"/>
    </source>
</evidence>
<comment type="caution">
    <text evidence="3">The sequence shown here is derived from an EMBL/GenBank/DDBJ whole genome shotgun (WGS) entry which is preliminary data.</text>
</comment>
<gene>
    <name evidence="3" type="ORF">WG901_22870</name>
</gene>
<dbReference type="Proteomes" id="UP001361239">
    <property type="component" value="Unassembled WGS sequence"/>
</dbReference>
<proteinExistence type="predicted"/>
<dbReference type="InterPro" id="IPR051785">
    <property type="entry name" value="MMCE/EMCE_epimerase"/>
</dbReference>